<accession>A0A369W220</accession>
<dbReference type="Proteomes" id="UP000253759">
    <property type="component" value="Unassembled WGS sequence"/>
</dbReference>
<dbReference type="EMBL" id="QQNH01000024">
    <property type="protein sequence ID" value="RDE08069.1"/>
    <property type="molecule type" value="Genomic_DNA"/>
</dbReference>
<keyword evidence="1" id="KW-0732">Signal</keyword>
<sequence>MPVRFRLSVLALVLAALSAPPALAQTADFAALDRALAAGQWQEAEAIAAQLDREAGQGDIMAAYAGAVRHAETGQCAEAVLLADLVIQYAPMFVPAYVVSYRCHDALGSGELAVSRLETLQALLPAGPERDAARQLLQSRRQAQGQPVFSGYANIVPSTNVNRQTGSSEIDGGPLGVGHIPESARGQKGVLFQFGGSVAYPLMQSGTTDLSGVLRTDIRYSTADRSFEPGFTVELPASFTLGGGSRVVIAPYASVGFEDDALVRREAGLRGTVSLPITAQQRLAVSLKLAGVDRPLRPERSGLVADGAVSLATSLAPNVNFTAIARAVYHHTSEETLRTLELTGTARFDVLVDSGLLLGAEASVGQRYHWRPAPFSLDGDQRDLFVSARADASHRALAIGPFMPSVYYEYTRSWSDNVFYDYDSHDIGLTLRASF</sequence>
<evidence type="ECO:0000313" key="3">
    <source>
        <dbReference type="Proteomes" id="UP000253759"/>
    </source>
</evidence>
<gene>
    <name evidence="2" type="ORF">DVH29_13345</name>
</gene>
<feature type="chain" id="PRO_5016728106" evidence="1">
    <location>
        <begin position="25"/>
        <end position="435"/>
    </location>
</feature>
<dbReference type="SUPFAM" id="SSF48452">
    <property type="entry name" value="TPR-like"/>
    <property type="match status" value="1"/>
</dbReference>
<organism evidence="2 3">
    <name type="scientific">Pelagibacterium lacus</name>
    <dbReference type="NCBI Taxonomy" id="2282655"/>
    <lineage>
        <taxon>Bacteria</taxon>
        <taxon>Pseudomonadati</taxon>
        <taxon>Pseudomonadota</taxon>
        <taxon>Alphaproteobacteria</taxon>
        <taxon>Hyphomicrobiales</taxon>
        <taxon>Devosiaceae</taxon>
        <taxon>Pelagibacterium</taxon>
    </lineage>
</organism>
<feature type="signal peptide" evidence="1">
    <location>
        <begin position="1"/>
        <end position="24"/>
    </location>
</feature>
<evidence type="ECO:0000313" key="2">
    <source>
        <dbReference type="EMBL" id="RDE08069.1"/>
    </source>
</evidence>
<dbReference type="InterPro" id="IPR011990">
    <property type="entry name" value="TPR-like_helical_dom_sf"/>
</dbReference>
<protein>
    <submittedName>
        <fullName evidence="2">DUF560 domain-containing protein</fullName>
    </submittedName>
</protein>
<proteinExistence type="predicted"/>
<evidence type="ECO:0000256" key="1">
    <source>
        <dbReference type="SAM" id="SignalP"/>
    </source>
</evidence>
<name>A0A369W220_9HYPH</name>
<reference evidence="3" key="1">
    <citation type="submission" date="2018-07" db="EMBL/GenBank/DDBJ databases">
        <authorList>
            <person name="Liu B.-T."/>
            <person name="Du Z."/>
        </authorList>
    </citation>
    <scope>NUCLEOTIDE SEQUENCE [LARGE SCALE GENOMIC DNA]</scope>
    <source>
        <strain evidence="3">XYN52</strain>
    </source>
</reference>
<keyword evidence="3" id="KW-1185">Reference proteome</keyword>
<dbReference type="AlphaFoldDB" id="A0A369W220"/>
<comment type="caution">
    <text evidence="2">The sequence shown here is derived from an EMBL/GenBank/DDBJ whole genome shotgun (WGS) entry which is preliminary data.</text>
</comment>